<dbReference type="STRING" id="683228.GA0070617_3293"/>
<dbReference type="SUPFAM" id="SSF55073">
    <property type="entry name" value="Nucleotide cyclase"/>
    <property type="match status" value="1"/>
</dbReference>
<feature type="compositionally biased region" description="Pro residues" evidence="3">
    <location>
        <begin position="767"/>
        <end position="778"/>
    </location>
</feature>
<accession>A0A1C6URJ5</accession>
<gene>
    <name evidence="5" type="ORF">GA0070617_3293</name>
</gene>
<dbReference type="RefSeq" id="WP_229688344.1">
    <property type="nucleotide sequence ID" value="NZ_BMMJ01000005.1"/>
</dbReference>
<reference evidence="5 6" key="1">
    <citation type="submission" date="2016-06" db="EMBL/GenBank/DDBJ databases">
        <authorList>
            <person name="Kjaerup R.B."/>
            <person name="Dalgaard T.S."/>
            <person name="Juul-Madsen H.R."/>
        </authorList>
    </citation>
    <scope>NUCLEOTIDE SEQUENCE [LARGE SCALE GENOMIC DNA]</scope>
    <source>
        <strain evidence="5 6">DSM 45577</strain>
    </source>
</reference>
<feature type="domain" description="Guanylate cyclase" evidence="4">
    <location>
        <begin position="27"/>
        <end position="155"/>
    </location>
</feature>
<dbReference type="GO" id="GO:0004016">
    <property type="term" value="F:adenylate cyclase activity"/>
    <property type="evidence" value="ECO:0007669"/>
    <property type="project" value="UniProtKB-ARBA"/>
</dbReference>
<dbReference type="Gene3D" id="3.30.70.1230">
    <property type="entry name" value="Nucleotide cyclase"/>
    <property type="match status" value="1"/>
</dbReference>
<dbReference type="PROSITE" id="PS50125">
    <property type="entry name" value="GUANYLATE_CYCLASE_2"/>
    <property type="match status" value="1"/>
</dbReference>
<feature type="compositionally biased region" description="Low complexity" evidence="3">
    <location>
        <begin position="584"/>
        <end position="600"/>
    </location>
</feature>
<keyword evidence="6" id="KW-1185">Reference proteome</keyword>
<evidence type="ECO:0000256" key="3">
    <source>
        <dbReference type="SAM" id="MobiDB-lite"/>
    </source>
</evidence>
<feature type="compositionally biased region" description="Low complexity" evidence="3">
    <location>
        <begin position="659"/>
        <end position="678"/>
    </location>
</feature>
<dbReference type="GO" id="GO:0009190">
    <property type="term" value="P:cyclic nucleotide biosynthetic process"/>
    <property type="evidence" value="ECO:0007669"/>
    <property type="project" value="InterPro"/>
</dbReference>
<dbReference type="SUPFAM" id="SSF52540">
    <property type="entry name" value="P-loop containing nucleoside triphosphate hydrolases"/>
    <property type="match status" value="1"/>
</dbReference>
<dbReference type="InterPro" id="IPR001054">
    <property type="entry name" value="A/G_cyclase"/>
</dbReference>
<keyword evidence="1" id="KW-0547">Nucleotide-binding</keyword>
<evidence type="ECO:0000313" key="5">
    <source>
        <dbReference type="EMBL" id="SCL56636.1"/>
    </source>
</evidence>
<evidence type="ECO:0000259" key="4">
    <source>
        <dbReference type="PROSITE" id="PS50125"/>
    </source>
</evidence>
<keyword evidence="2" id="KW-0067">ATP-binding</keyword>
<dbReference type="InterPro" id="IPR029787">
    <property type="entry name" value="Nucleotide_cyclase"/>
</dbReference>
<dbReference type="PANTHER" id="PTHR16305">
    <property type="entry name" value="TESTICULAR SOLUBLE ADENYLYL CYCLASE"/>
    <property type="match status" value="1"/>
</dbReference>
<name>A0A1C6URJ5_9ACTN</name>
<dbReference type="InterPro" id="IPR027417">
    <property type="entry name" value="P-loop_NTPase"/>
</dbReference>
<dbReference type="PANTHER" id="PTHR16305:SF28">
    <property type="entry name" value="GUANYLATE CYCLASE DOMAIN-CONTAINING PROTEIN"/>
    <property type="match status" value="1"/>
</dbReference>
<sequence>MPTSMIVTGTGLVTPSWPIPEERRTVTVLFADIVGSTALVDRLDPEDVRSLQQAYFEAVARVLHRWDGVVEKYVGDAVMALFGARHSDGFDAYRAVRAGLEIQRAVDRKPLATGTAVRIRVGVATGEAVVDLPGSRDGGHGTASGAVITLAARLQAYAPPGAVVFCAATRRATAGLTMARRLPPVTVPGKAAPLELWRAEDPGRTGPAKHRGPLVGRRRELADARDQIVRAARERSPRWVSLIGPIGSGRSRLLHELVRAVPGPDGGSPRWCVAYCPPYAEQVLAPVADLVREFAAIHPTDGPVAVTARLTATLADLVPAHRLPCAVRALTALLTAPDGSAAASEGATTFRQVLLAQAARQPVVVAVDDLDRADPRVDDFLRDLFLSATWRSLPLAVVVTNRPRWADVLPGPAGQRHRHRIVLAPLPTVQTGRLLRHLLVRAGRPAVPVDRLLPLVAGNPGHATAYARLVAEDGLDPAADLPMPESVRRTAEARLDLLDGGQRAVFMAGASLDGDFRAATVDRLLDWPAGRSAPVLRELVLHGLLVRRPGAGGYAIAEPALRRVAVERLPRSVRAEFARRALTGPAGTDDADQAGADLATPVPGTRDAAPRKTRDAVLTGARGTVLRETRGTVLRETRDTVLTETRDALSTEARGALLTRARGAGADATPPAARTPAGSDAERPAGGDRRGDGYPLADGRDDRAPGRSGLAPGVTRTGAPVEEHPDPVRPLAPVVPLGRAESLTTATNATKGRRTAGPVGGPRQADRPPPPSTRPAAA</sequence>
<dbReference type="EMBL" id="FMIA01000002">
    <property type="protein sequence ID" value="SCL56636.1"/>
    <property type="molecule type" value="Genomic_DNA"/>
</dbReference>
<evidence type="ECO:0000313" key="6">
    <source>
        <dbReference type="Proteomes" id="UP000198937"/>
    </source>
</evidence>
<feature type="region of interest" description="Disordered" evidence="3">
    <location>
        <begin position="584"/>
        <end position="623"/>
    </location>
</feature>
<evidence type="ECO:0000256" key="1">
    <source>
        <dbReference type="ARBA" id="ARBA00022741"/>
    </source>
</evidence>
<protein>
    <submittedName>
        <fullName evidence="5">Adenylate cyclase, class 3</fullName>
    </submittedName>
</protein>
<dbReference type="GO" id="GO:0035556">
    <property type="term" value="P:intracellular signal transduction"/>
    <property type="evidence" value="ECO:0007669"/>
    <property type="project" value="InterPro"/>
</dbReference>
<dbReference type="SMART" id="SM00044">
    <property type="entry name" value="CYCc"/>
    <property type="match status" value="1"/>
</dbReference>
<organism evidence="5 6">
    <name type="scientific">Micromonospora yangpuensis</name>
    <dbReference type="NCBI Taxonomy" id="683228"/>
    <lineage>
        <taxon>Bacteria</taxon>
        <taxon>Bacillati</taxon>
        <taxon>Actinomycetota</taxon>
        <taxon>Actinomycetes</taxon>
        <taxon>Micromonosporales</taxon>
        <taxon>Micromonosporaceae</taxon>
        <taxon>Micromonospora</taxon>
    </lineage>
</organism>
<dbReference type="Pfam" id="PF00211">
    <property type="entry name" value="Guanylate_cyc"/>
    <property type="match status" value="1"/>
</dbReference>
<evidence type="ECO:0000256" key="2">
    <source>
        <dbReference type="ARBA" id="ARBA00022840"/>
    </source>
</evidence>
<feature type="compositionally biased region" description="Basic and acidic residues" evidence="3">
    <location>
        <begin position="680"/>
        <end position="705"/>
    </location>
</feature>
<proteinExistence type="predicted"/>
<dbReference type="CDD" id="cd07302">
    <property type="entry name" value="CHD"/>
    <property type="match status" value="1"/>
</dbReference>
<dbReference type="InterPro" id="IPR041664">
    <property type="entry name" value="AAA_16"/>
</dbReference>
<dbReference type="GO" id="GO:0005737">
    <property type="term" value="C:cytoplasm"/>
    <property type="evidence" value="ECO:0007669"/>
    <property type="project" value="TreeGrafter"/>
</dbReference>
<dbReference type="AlphaFoldDB" id="A0A1C6URJ5"/>
<dbReference type="Pfam" id="PF13191">
    <property type="entry name" value="AAA_16"/>
    <property type="match status" value="1"/>
</dbReference>
<feature type="region of interest" description="Disordered" evidence="3">
    <location>
        <begin position="659"/>
        <end position="778"/>
    </location>
</feature>
<dbReference type="GO" id="GO:0005524">
    <property type="term" value="F:ATP binding"/>
    <property type="evidence" value="ECO:0007669"/>
    <property type="project" value="UniProtKB-KW"/>
</dbReference>
<dbReference type="Proteomes" id="UP000198937">
    <property type="component" value="Unassembled WGS sequence"/>
</dbReference>